<evidence type="ECO:0000256" key="2">
    <source>
        <dbReference type="ARBA" id="ARBA00012513"/>
    </source>
</evidence>
<comment type="similarity">
    <text evidence="1">Belongs to the protein kinase superfamily. RIO-type Ser/Thr kinase family.</text>
</comment>
<keyword evidence="5" id="KW-0479">Metal-binding</keyword>
<dbReference type="Gene3D" id="1.10.510.10">
    <property type="entry name" value="Transferase(Phosphotransferase) domain 1"/>
    <property type="match status" value="1"/>
</dbReference>
<reference evidence="14" key="2">
    <citation type="submission" date="2020-10" db="EMBL/GenBank/DDBJ databases">
        <title>Fervidococcus fontis strain 3639Fd - the first crenarchaeon capable of growth on lipids.</title>
        <authorList>
            <person name="Kochetkova T.V."/>
            <person name="Elcheninov A.G."/>
            <person name="Toschakov S.V."/>
            <person name="Kublanov I.V."/>
        </authorList>
    </citation>
    <scope>NUCLEOTIDE SEQUENCE</scope>
    <source>
        <strain evidence="14">3639Fd</strain>
    </source>
</reference>
<dbReference type="CDD" id="cd05145">
    <property type="entry name" value="RIO1_like"/>
    <property type="match status" value="1"/>
</dbReference>
<dbReference type="SMART" id="SM00090">
    <property type="entry name" value="RIO"/>
    <property type="match status" value="1"/>
</dbReference>
<dbReference type="Gene3D" id="3.30.200.20">
    <property type="entry name" value="Phosphorylase Kinase, domain 1"/>
    <property type="match status" value="1"/>
</dbReference>
<dbReference type="EMBL" id="DSFH01000031">
    <property type="protein sequence ID" value="HEW63776.1"/>
    <property type="molecule type" value="Genomic_DNA"/>
</dbReference>
<evidence type="ECO:0000256" key="1">
    <source>
        <dbReference type="ARBA" id="ARBA00009196"/>
    </source>
</evidence>
<dbReference type="InterPro" id="IPR051272">
    <property type="entry name" value="RIO-type_Ser/Thr_kinase"/>
</dbReference>
<protein>
    <recommendedName>
        <fullName evidence="2">non-specific serine/threonine protein kinase</fullName>
        <ecNumber evidence="2">2.7.11.1</ecNumber>
    </recommendedName>
</protein>
<keyword evidence="9" id="KW-0460">Magnesium</keyword>
<dbReference type="InterPro" id="IPR000687">
    <property type="entry name" value="RIO_kinase"/>
</dbReference>
<dbReference type="InterPro" id="IPR018934">
    <property type="entry name" value="RIO_dom"/>
</dbReference>
<evidence type="ECO:0000256" key="3">
    <source>
        <dbReference type="ARBA" id="ARBA00022527"/>
    </source>
</evidence>
<keyword evidence="6" id="KW-0547">Nucleotide-binding</keyword>
<dbReference type="EC" id="2.7.11.1" evidence="2"/>
<keyword evidence="8" id="KW-0067">ATP-binding</keyword>
<dbReference type="AlphaFoldDB" id="A0A7C2ZN97"/>
<evidence type="ECO:0000313" key="13">
    <source>
        <dbReference type="EMBL" id="HEW63776.1"/>
    </source>
</evidence>
<evidence type="ECO:0000256" key="11">
    <source>
        <dbReference type="ARBA" id="ARBA00048679"/>
    </source>
</evidence>
<comment type="catalytic activity">
    <reaction evidence="10">
        <text>L-threonyl-[protein] + ATP = O-phospho-L-threonyl-[protein] + ADP + H(+)</text>
        <dbReference type="Rhea" id="RHEA:46608"/>
        <dbReference type="Rhea" id="RHEA-COMP:11060"/>
        <dbReference type="Rhea" id="RHEA-COMP:11605"/>
        <dbReference type="ChEBI" id="CHEBI:15378"/>
        <dbReference type="ChEBI" id="CHEBI:30013"/>
        <dbReference type="ChEBI" id="CHEBI:30616"/>
        <dbReference type="ChEBI" id="CHEBI:61977"/>
        <dbReference type="ChEBI" id="CHEBI:456216"/>
        <dbReference type="EC" id="2.7.11.1"/>
    </reaction>
</comment>
<comment type="caution">
    <text evidence="13">The sequence shown here is derived from an EMBL/GenBank/DDBJ whole genome shotgun (WGS) entry which is preliminary data.</text>
</comment>
<evidence type="ECO:0000256" key="6">
    <source>
        <dbReference type="ARBA" id="ARBA00022741"/>
    </source>
</evidence>
<feature type="domain" description="RIO kinase" evidence="12">
    <location>
        <begin position="18"/>
        <end position="255"/>
    </location>
</feature>
<organism evidence="13">
    <name type="scientific">Fervidicoccus fontis</name>
    <dbReference type="NCBI Taxonomy" id="683846"/>
    <lineage>
        <taxon>Archaea</taxon>
        <taxon>Thermoproteota</taxon>
        <taxon>Thermoprotei</taxon>
        <taxon>Fervidicoccales</taxon>
        <taxon>Fervidicoccaceae</taxon>
        <taxon>Fervidicoccus</taxon>
    </lineage>
</organism>
<dbReference type="Pfam" id="PF01163">
    <property type="entry name" value="RIO1"/>
    <property type="match status" value="1"/>
</dbReference>
<evidence type="ECO:0000259" key="12">
    <source>
        <dbReference type="SMART" id="SM00090"/>
    </source>
</evidence>
<accession>A0A7C2ZN97</accession>
<keyword evidence="7 13" id="KW-0418">Kinase</keyword>
<comment type="catalytic activity">
    <reaction evidence="11">
        <text>L-seryl-[protein] + ATP = O-phospho-L-seryl-[protein] + ADP + H(+)</text>
        <dbReference type="Rhea" id="RHEA:17989"/>
        <dbReference type="Rhea" id="RHEA-COMP:9863"/>
        <dbReference type="Rhea" id="RHEA-COMP:11604"/>
        <dbReference type="ChEBI" id="CHEBI:15378"/>
        <dbReference type="ChEBI" id="CHEBI:29999"/>
        <dbReference type="ChEBI" id="CHEBI:30616"/>
        <dbReference type="ChEBI" id="CHEBI:83421"/>
        <dbReference type="ChEBI" id="CHEBI:456216"/>
        <dbReference type="EC" id="2.7.11.1"/>
    </reaction>
</comment>
<keyword evidence="4" id="KW-0808">Transferase</keyword>
<dbReference type="EMBL" id="JADEZV010000004">
    <property type="protein sequence ID" value="MBE9391592.1"/>
    <property type="molecule type" value="Genomic_DNA"/>
</dbReference>
<dbReference type="PANTHER" id="PTHR45723">
    <property type="entry name" value="SERINE/THREONINE-PROTEIN KINASE RIO1"/>
    <property type="match status" value="1"/>
</dbReference>
<name>A0A7C2ZN97_9CREN</name>
<gene>
    <name evidence="13" type="ORF">ENO39_01780</name>
    <name evidence="14" type="ORF">IOK49_05870</name>
</gene>
<evidence type="ECO:0000256" key="4">
    <source>
        <dbReference type="ARBA" id="ARBA00022679"/>
    </source>
</evidence>
<proteinExistence type="inferred from homology"/>
<dbReference type="InterPro" id="IPR011009">
    <property type="entry name" value="Kinase-like_dom_sf"/>
</dbReference>
<evidence type="ECO:0000256" key="9">
    <source>
        <dbReference type="ARBA" id="ARBA00022842"/>
    </source>
</evidence>
<dbReference type="GO" id="GO:0005524">
    <property type="term" value="F:ATP binding"/>
    <property type="evidence" value="ECO:0007669"/>
    <property type="project" value="UniProtKB-KW"/>
</dbReference>
<evidence type="ECO:0000256" key="5">
    <source>
        <dbReference type="ARBA" id="ARBA00022723"/>
    </source>
</evidence>
<dbReference type="SUPFAM" id="SSF56112">
    <property type="entry name" value="Protein kinase-like (PK-like)"/>
    <property type="match status" value="1"/>
</dbReference>
<dbReference type="PROSITE" id="PS01245">
    <property type="entry name" value="RIO1"/>
    <property type="match status" value="1"/>
</dbReference>
<reference evidence="13" key="1">
    <citation type="journal article" date="2020" name="mSystems">
        <title>Genome- and Community-Level Interaction Insights into Carbon Utilization and Element Cycling Functions of Hydrothermarchaeota in Hydrothermal Sediment.</title>
        <authorList>
            <person name="Zhou Z."/>
            <person name="Liu Y."/>
            <person name="Xu W."/>
            <person name="Pan J."/>
            <person name="Luo Z.H."/>
            <person name="Li M."/>
        </authorList>
    </citation>
    <scope>NUCLEOTIDE SEQUENCE [LARGE SCALE GENOMIC DNA]</scope>
    <source>
        <strain evidence="13">SpSt-1261</strain>
    </source>
</reference>
<evidence type="ECO:0000256" key="10">
    <source>
        <dbReference type="ARBA" id="ARBA00047899"/>
    </source>
</evidence>
<dbReference type="Proteomes" id="UP000652307">
    <property type="component" value="Unassembled WGS sequence"/>
</dbReference>
<keyword evidence="3" id="KW-0723">Serine/threonine-protein kinase</keyword>
<evidence type="ECO:0000256" key="8">
    <source>
        <dbReference type="ARBA" id="ARBA00022840"/>
    </source>
</evidence>
<dbReference type="GO" id="GO:0004674">
    <property type="term" value="F:protein serine/threonine kinase activity"/>
    <property type="evidence" value="ECO:0007669"/>
    <property type="project" value="UniProtKB-KW"/>
</dbReference>
<dbReference type="InterPro" id="IPR018935">
    <property type="entry name" value="RIO_kinase_CS"/>
</dbReference>
<dbReference type="Proteomes" id="UP000886076">
    <property type="component" value="Unassembled WGS sequence"/>
</dbReference>
<evidence type="ECO:0000313" key="14">
    <source>
        <dbReference type="EMBL" id="MBE9391592.1"/>
    </source>
</evidence>
<evidence type="ECO:0000256" key="7">
    <source>
        <dbReference type="ARBA" id="ARBA00022777"/>
    </source>
</evidence>
<dbReference type="GO" id="GO:0046872">
    <property type="term" value="F:metal ion binding"/>
    <property type="evidence" value="ECO:0007669"/>
    <property type="project" value="UniProtKB-KW"/>
</dbReference>
<sequence length="259" mass="30056">MDDFISLKSKKEEKKEKTEDLIKTVEEVFDSFTIKSLYEIMRKLDLIKISGVVSAGKESRVYRGIDKNKKEFAIKIYLTFSSEFKQGILKYILGDPRFESIKIGNTHKLMSFWAKKEYVNLKKMYESGVSVPKPYAQNRNIVVMDFIGENGVRAPLLKELGADLENPGIIYNEIIENIKKIVCRANLVHGDLSEYNIMIFNDTPFIIDVSQAVHIKHPNAIDFLSKDIGNINRFFKRLFDLKIIEDRELIEEIKKCMEE</sequence>